<dbReference type="GO" id="GO:0006338">
    <property type="term" value="P:chromatin remodeling"/>
    <property type="evidence" value="ECO:0007669"/>
    <property type="project" value="UniProtKB-ARBA"/>
</dbReference>
<dbReference type="SMART" id="SM00298">
    <property type="entry name" value="CHROMO"/>
    <property type="match status" value="1"/>
</dbReference>
<dbReference type="Pfam" id="PF00385">
    <property type="entry name" value="Chromo"/>
    <property type="match status" value="1"/>
</dbReference>
<dbReference type="PROSITE" id="PS50013">
    <property type="entry name" value="CHROMO_2"/>
    <property type="match status" value="1"/>
</dbReference>
<comment type="caution">
    <text evidence="3">The sequence shown here is derived from an EMBL/GenBank/DDBJ whole genome shotgun (WGS) entry which is preliminary data.</text>
</comment>
<feature type="compositionally biased region" description="Basic and acidic residues" evidence="1">
    <location>
        <begin position="458"/>
        <end position="472"/>
    </location>
</feature>
<feature type="compositionally biased region" description="Basic and acidic residues" evidence="1">
    <location>
        <begin position="306"/>
        <end position="318"/>
    </location>
</feature>
<reference evidence="3 4" key="1">
    <citation type="submission" date="2021-08" db="EMBL/GenBank/DDBJ databases">
        <title>Draft Genome Sequence of Phanerochaete sordida strain YK-624.</title>
        <authorList>
            <person name="Mori T."/>
            <person name="Dohra H."/>
            <person name="Suzuki T."/>
            <person name="Kawagishi H."/>
            <person name="Hirai H."/>
        </authorList>
    </citation>
    <scope>NUCLEOTIDE SEQUENCE [LARGE SCALE GENOMIC DNA]</scope>
    <source>
        <strain evidence="3 4">YK-624</strain>
    </source>
</reference>
<feature type="compositionally biased region" description="Low complexity" evidence="1">
    <location>
        <begin position="433"/>
        <end position="452"/>
    </location>
</feature>
<feature type="compositionally biased region" description="Low complexity" evidence="1">
    <location>
        <begin position="196"/>
        <end position="209"/>
    </location>
</feature>
<dbReference type="InterPro" id="IPR000953">
    <property type="entry name" value="Chromo/chromo_shadow_dom"/>
</dbReference>
<feature type="compositionally biased region" description="Acidic residues" evidence="1">
    <location>
        <begin position="243"/>
        <end position="254"/>
    </location>
</feature>
<name>A0A9P3G345_9APHY</name>
<feature type="region of interest" description="Disordered" evidence="1">
    <location>
        <begin position="83"/>
        <end position="518"/>
    </location>
</feature>
<evidence type="ECO:0000259" key="2">
    <source>
        <dbReference type="PROSITE" id="PS50013"/>
    </source>
</evidence>
<dbReference type="Proteomes" id="UP000703269">
    <property type="component" value="Unassembled WGS sequence"/>
</dbReference>
<evidence type="ECO:0000256" key="1">
    <source>
        <dbReference type="SAM" id="MobiDB-lite"/>
    </source>
</evidence>
<evidence type="ECO:0000313" key="4">
    <source>
        <dbReference type="Proteomes" id="UP000703269"/>
    </source>
</evidence>
<dbReference type="EMBL" id="BPQB01000005">
    <property type="protein sequence ID" value="GJE86999.1"/>
    <property type="molecule type" value="Genomic_DNA"/>
</dbReference>
<organism evidence="3 4">
    <name type="scientific">Phanerochaete sordida</name>
    <dbReference type="NCBI Taxonomy" id="48140"/>
    <lineage>
        <taxon>Eukaryota</taxon>
        <taxon>Fungi</taxon>
        <taxon>Dikarya</taxon>
        <taxon>Basidiomycota</taxon>
        <taxon>Agaricomycotina</taxon>
        <taxon>Agaricomycetes</taxon>
        <taxon>Polyporales</taxon>
        <taxon>Phanerochaetaceae</taxon>
        <taxon>Phanerochaete</taxon>
    </lineage>
</organism>
<dbReference type="Gene3D" id="2.40.50.40">
    <property type="match status" value="1"/>
</dbReference>
<dbReference type="InterPro" id="IPR023780">
    <property type="entry name" value="Chromo_domain"/>
</dbReference>
<dbReference type="SUPFAM" id="SSF54160">
    <property type="entry name" value="Chromo domain-like"/>
    <property type="match status" value="1"/>
</dbReference>
<keyword evidence="4" id="KW-1185">Reference proteome</keyword>
<feature type="compositionally biased region" description="Low complexity" evidence="1">
    <location>
        <begin position="389"/>
        <end position="398"/>
    </location>
</feature>
<evidence type="ECO:0000313" key="3">
    <source>
        <dbReference type="EMBL" id="GJE86999.1"/>
    </source>
</evidence>
<accession>A0A9P3G345</accession>
<dbReference type="OrthoDB" id="3268967at2759"/>
<protein>
    <submittedName>
        <fullName evidence="3">Chromo domain-containing protein</fullName>
    </submittedName>
</protein>
<feature type="compositionally biased region" description="Low complexity" evidence="1">
    <location>
        <begin position="289"/>
        <end position="301"/>
    </location>
</feature>
<sequence length="735" mass="78580">MSGSGDEYEVETVLRAKVVRKGSMRKTWHYLVKWKGYDDPAENTWEPYDSFEGSEHIITGFWERIGGGRDPSRMDLFEVGEEIFPVGPPGKRKPVKPVKKEAHSSPRRPAPSKRKPTDSEGEVQSLIDDEVDEVVPKPISTRKRRTSSIDQAAEAPSPKRRRGRPPVELIDTDEDEIQESVSKAPASRRQTRNTPSTSTVAGSSASGRVTRSAASPRKSAAGNQAAPQSRRAAPQRKPKEQEVIEIDTTDSEEEAAAHATSPSNLADESGDSTPVEEPVGTRTRKTNGAAKAPTRAPPAARSIPKSKSEPEPSPERAPRAVKSRSLRKLQPVPAASTSNGTKPSPTRAKISASRAGPGRSSKGIVLDVPQPALAQPALVKAGRTRKQLGTPARATPGRAARRMTPLLRDESVDSMAVDEQYLPPLTTEDLDRLASLSQPSAGPSAPAPALAPVDLDATSERDAEGEVDHDFVEDAGAVKPPSKVEAKAEMLQVEEDQVMAESQPEEEHPKEPEPVISPLPKEPLINPIDAPLSSSSARPSSSFASWRKLTIFDSIFSSASEPSAVSPSAEQSETATPILLIPIDASVRIPVLLQDINPPAEPTRKTLQEIAAVALTTPQGAPGKFYKGEPVANMLKALTCGGSSARVALQESADASAKENFERFHGRLKDGAMFVAILGSYILAFCASANSELVAKLGMSPNLAGVGENVLVSEVLIGDDSAYIDAIMLAEDEPW</sequence>
<feature type="domain" description="Chromo" evidence="2">
    <location>
        <begin position="8"/>
        <end position="73"/>
    </location>
</feature>
<gene>
    <name evidence="3" type="ORF">PsYK624_030820</name>
</gene>
<dbReference type="AlphaFoldDB" id="A0A9P3G345"/>
<dbReference type="InterPro" id="IPR016197">
    <property type="entry name" value="Chromo-like_dom_sf"/>
</dbReference>
<feature type="compositionally biased region" description="Polar residues" evidence="1">
    <location>
        <begin position="335"/>
        <end position="344"/>
    </location>
</feature>
<proteinExistence type="predicted"/>
<dbReference type="CDD" id="cd18968">
    <property type="entry name" value="chromodomain"/>
    <property type="match status" value="1"/>
</dbReference>